<sequence>MTMRWRDKILVAKIESTYGVDPVPTGGDAILALEVALTPMEGQDKSRDLDRGYLGGQPTIPLDLHTKLSFKVEIAGSGASGTAPGWGALMRACAFAETVTASTSVVYNPISDGHESITIYLWIGSTRYAVTGARGNVTLRFNASDLPYLEFEFTGLFTMPSEVVRITPDYTAFKKPEAVTNANTPEFSIDGTDFVLRNLSLAAGNDVQSRFLIGAERVIIVDRSETVEFQVEATPLTTFNPFQLAKDQTAVDLQLVHGMGSGNVVTLDVPTMQMQRPTGLTEAQGIKEWPLRGIPLPASGNDQFTLTLT</sequence>
<evidence type="ECO:0000313" key="1">
    <source>
        <dbReference type="EMBL" id="MBM2357353.1"/>
    </source>
</evidence>
<dbReference type="EMBL" id="JAFBWN010000034">
    <property type="protein sequence ID" value="MBM2357353.1"/>
    <property type="molecule type" value="Genomic_DNA"/>
</dbReference>
<dbReference type="AlphaFoldDB" id="A0A9Q2NY36"/>
<dbReference type="Pfam" id="PF18906">
    <property type="entry name" value="Phage_tube_2"/>
    <property type="match status" value="1"/>
</dbReference>
<dbReference type="RefSeq" id="WP_231036110.1">
    <property type="nucleotide sequence ID" value="NZ_JAJNGX010000034.1"/>
</dbReference>
<dbReference type="Proteomes" id="UP000809337">
    <property type="component" value="Unassembled WGS sequence"/>
</dbReference>
<dbReference type="InterPro" id="IPR044000">
    <property type="entry name" value="Phage_tube_2"/>
</dbReference>
<proteinExistence type="predicted"/>
<reference evidence="1" key="1">
    <citation type="submission" date="2021-01" db="EMBL/GenBank/DDBJ databases">
        <title>Diatom-associated Roseobacters Show Island Model of Population Structure.</title>
        <authorList>
            <person name="Qu L."/>
            <person name="Feng X."/>
            <person name="Chen Y."/>
            <person name="Li L."/>
            <person name="Wang X."/>
            <person name="Hu Z."/>
            <person name="Wang H."/>
            <person name="Luo H."/>
        </authorList>
    </citation>
    <scope>NUCLEOTIDE SEQUENCE</scope>
    <source>
        <strain evidence="1">SM26-45</strain>
    </source>
</reference>
<organism evidence="1 2">
    <name type="scientific">Pseudosulfitobacter pseudonitzschiae</name>
    <dbReference type="NCBI Taxonomy" id="1402135"/>
    <lineage>
        <taxon>Bacteria</taxon>
        <taxon>Pseudomonadati</taxon>
        <taxon>Pseudomonadota</taxon>
        <taxon>Alphaproteobacteria</taxon>
        <taxon>Rhodobacterales</taxon>
        <taxon>Roseobacteraceae</taxon>
        <taxon>Pseudosulfitobacter</taxon>
    </lineage>
</organism>
<name>A0A9Q2NY36_9RHOB</name>
<accession>A0A9Q2NY36</accession>
<gene>
    <name evidence="1" type="ORF">JQX14_22645</name>
</gene>
<protein>
    <submittedName>
        <fullName evidence="1">Uncharacterized protein</fullName>
    </submittedName>
</protein>
<comment type="caution">
    <text evidence="1">The sequence shown here is derived from an EMBL/GenBank/DDBJ whole genome shotgun (WGS) entry which is preliminary data.</text>
</comment>
<evidence type="ECO:0000313" key="2">
    <source>
        <dbReference type="Proteomes" id="UP000809337"/>
    </source>
</evidence>